<evidence type="ECO:0000256" key="9">
    <source>
        <dbReference type="ARBA" id="ARBA00023204"/>
    </source>
</evidence>
<accession>A0A832XIE8</accession>
<dbReference type="InterPro" id="IPR006085">
    <property type="entry name" value="XPG_DNA_repair_N"/>
</dbReference>
<dbReference type="InterPro" id="IPR006084">
    <property type="entry name" value="XPG/Rad2"/>
</dbReference>
<evidence type="ECO:0000256" key="2">
    <source>
        <dbReference type="ARBA" id="ARBA00022722"/>
    </source>
</evidence>
<keyword evidence="8 10" id="KW-0460">Magnesium</keyword>
<keyword evidence="15" id="KW-1185">Reference proteome</keyword>
<dbReference type="SMART" id="SM00279">
    <property type="entry name" value="HhH2"/>
    <property type="match status" value="1"/>
</dbReference>
<dbReference type="InterPro" id="IPR008918">
    <property type="entry name" value="HhH2"/>
</dbReference>
<dbReference type="FunFam" id="3.40.50.1010:FF:000016">
    <property type="entry name" value="Flap endonuclease 1"/>
    <property type="match status" value="1"/>
</dbReference>
<evidence type="ECO:0000313" key="14">
    <source>
        <dbReference type="EMBL" id="HIK00666.1"/>
    </source>
</evidence>
<gene>
    <name evidence="10" type="primary">fen</name>
    <name evidence="14" type="ORF">H1016_03945</name>
</gene>
<dbReference type="Pfam" id="PF00867">
    <property type="entry name" value="XPG_I"/>
    <property type="match status" value="1"/>
</dbReference>
<dbReference type="InterPro" id="IPR019974">
    <property type="entry name" value="XPG_CS"/>
</dbReference>
<keyword evidence="1 10" id="KW-0235">DNA replication</keyword>
<keyword evidence="6 10" id="KW-0378">Hydrolase</keyword>
<dbReference type="PANTHER" id="PTHR11081:SF9">
    <property type="entry name" value="FLAP ENDONUCLEASE 1"/>
    <property type="match status" value="1"/>
</dbReference>
<dbReference type="PANTHER" id="PTHR11081">
    <property type="entry name" value="FLAP ENDONUCLEASE FAMILY MEMBER"/>
    <property type="match status" value="1"/>
</dbReference>
<comment type="function">
    <text evidence="10">Structure-specific nuclease with 5'-flap endonuclease and 5'-3' exonuclease activities involved in DNA replication and repair. During DNA replication, cleaves the 5'-overhanging flap structure that is generated by displacement synthesis when DNA polymerase encounters the 5'-end of a downstream Okazaki fragment. Binds the unpaired 3'-DNA end and kinks the DNA to facilitate 5' cleavage specificity. Cleaves one nucleotide into the double-stranded DNA from the junction in flap DNA, leaving a nick for ligation. Also involved in the base excision repair (BER) pathway. Acts as a genome stabilization factor that prevents flaps from equilibrating into structurs that lead to duplications and deletions. Also possesses 5'-3' exonuclease activity on nicked or gapped double-stranded DNA.</text>
</comment>
<feature type="region of interest" description="N-domain" evidence="10">
    <location>
        <begin position="1"/>
        <end position="98"/>
    </location>
</feature>
<organism evidence="14 15">
    <name type="scientific">Candidatus Naiadarchaeum limnaeum</name>
    <dbReference type="NCBI Taxonomy" id="2756139"/>
    <lineage>
        <taxon>Archaea</taxon>
        <taxon>Candidatus Undinarchaeota</taxon>
        <taxon>Candidatus Undinarchaeia</taxon>
        <taxon>Candidatus Naiadarchaeales</taxon>
        <taxon>Candidatus Naiadarchaeaceae</taxon>
        <taxon>Candidatus Naiadarchaeum</taxon>
    </lineage>
</organism>
<dbReference type="InterPro" id="IPR029060">
    <property type="entry name" value="PIN-like_dom_sf"/>
</dbReference>
<dbReference type="GO" id="GO:0043137">
    <property type="term" value="P:DNA replication, removal of RNA primer"/>
    <property type="evidence" value="ECO:0007669"/>
    <property type="project" value="UniProtKB-UniRule"/>
</dbReference>
<feature type="binding site" evidence="10">
    <location>
        <position position="80"/>
    </location>
    <ligand>
        <name>Mg(2+)</name>
        <dbReference type="ChEBI" id="CHEBI:18420"/>
        <label>1</label>
    </ligand>
</feature>
<dbReference type="Proteomes" id="UP000646946">
    <property type="component" value="Unassembled WGS sequence"/>
</dbReference>
<sequence length="340" mass="38775">MGVDLGDLIEKQEIELEDLRGKKIAIDALNAIYQFLSIIRQPDGTPLIDSNKNITSHLSGLFYRTTRLMEIGIIPCYVFDGEPPKLKSATVEERKEIRREAEKKWKAALEAGELAEARKYAQAASRVTESMLEESKKLLNALGIPVVQAPSEGEAQAAYICQQGDVYSVGSQDYDALLFGAPRLLRNITITGKRKVPRKNIYVEVKPEMIELDSAIKEIEVTREQLIEMGILIGTDFNEGVKGIGPKKSLAHIKEKSLKEWIKEGKFEFEVDVEVLKKIFLKPEITKNYSLNWQPYDQEKLIEILHEKHDFSKERIENALEKLEKSRGAKDQKSLQEWFR</sequence>
<dbReference type="EC" id="3.1.-.-" evidence="10"/>
<dbReference type="Gene3D" id="3.40.50.1010">
    <property type="entry name" value="5'-nuclease"/>
    <property type="match status" value="1"/>
</dbReference>
<dbReference type="HAMAP" id="MF_00614">
    <property type="entry name" value="Fen"/>
    <property type="match status" value="1"/>
</dbReference>
<feature type="binding site" evidence="10">
    <location>
        <position position="175"/>
    </location>
    <ligand>
        <name>Mg(2+)</name>
        <dbReference type="ChEBI" id="CHEBI:18420"/>
        <label>2</label>
    </ligand>
</feature>
<evidence type="ECO:0000256" key="6">
    <source>
        <dbReference type="ARBA" id="ARBA00022801"/>
    </source>
</evidence>
<keyword evidence="9 10" id="KW-0234">DNA repair</keyword>
<dbReference type="AlphaFoldDB" id="A0A832XIE8"/>
<dbReference type="CDD" id="cd09867">
    <property type="entry name" value="PIN_FEN1"/>
    <property type="match status" value="1"/>
</dbReference>
<feature type="domain" description="XPG N-terminal" evidence="13">
    <location>
        <begin position="1"/>
        <end position="101"/>
    </location>
</feature>
<reference evidence="14 15" key="1">
    <citation type="journal article" name="Nat. Commun.">
        <title>Undinarchaeota illuminate DPANN phylogeny and the impact of gene transfer on archaeal evolution.</title>
        <authorList>
            <person name="Dombrowski N."/>
            <person name="Williams T.A."/>
            <person name="Sun J."/>
            <person name="Woodcroft B.J."/>
            <person name="Lee J.H."/>
            <person name="Minh B.Q."/>
            <person name="Rinke C."/>
            <person name="Spang A."/>
        </authorList>
    </citation>
    <scope>NUCLEOTIDE SEQUENCE [LARGE SCALE GENOMIC DNA]</scope>
    <source>
        <strain evidence="14">MAG_bin1129</strain>
    </source>
</reference>
<dbReference type="GO" id="GO:0003677">
    <property type="term" value="F:DNA binding"/>
    <property type="evidence" value="ECO:0007669"/>
    <property type="project" value="UniProtKB-UniRule"/>
</dbReference>
<evidence type="ECO:0000256" key="1">
    <source>
        <dbReference type="ARBA" id="ARBA00022705"/>
    </source>
</evidence>
<dbReference type="PROSITE" id="PS00841">
    <property type="entry name" value="XPG_1"/>
    <property type="match status" value="1"/>
</dbReference>
<feature type="binding site" evidence="10">
    <location>
        <position position="27"/>
    </location>
    <ligand>
        <name>Mg(2+)</name>
        <dbReference type="ChEBI" id="CHEBI:18420"/>
        <label>1</label>
    </ligand>
</feature>
<evidence type="ECO:0000256" key="5">
    <source>
        <dbReference type="ARBA" id="ARBA00022763"/>
    </source>
</evidence>
<comment type="similarity">
    <text evidence="10">Belongs to the XPG/RAD2 endonuclease family. FEN1 subfamily.</text>
</comment>
<feature type="binding site" evidence="10">
    <location>
        <position position="154"/>
    </location>
    <ligand>
        <name>Mg(2+)</name>
        <dbReference type="ChEBI" id="CHEBI:18420"/>
        <label>1</label>
    </ligand>
</feature>
<dbReference type="Pfam" id="PF00752">
    <property type="entry name" value="XPG_N"/>
    <property type="match status" value="1"/>
</dbReference>
<feature type="domain" description="XPG-I" evidence="12">
    <location>
        <begin position="140"/>
        <end position="221"/>
    </location>
</feature>
<keyword evidence="3 10" id="KW-0479">Metal-binding</keyword>
<dbReference type="InterPro" id="IPR023426">
    <property type="entry name" value="Flap_endonuc"/>
</dbReference>
<dbReference type="SUPFAM" id="SSF88723">
    <property type="entry name" value="PIN domain-like"/>
    <property type="match status" value="1"/>
</dbReference>
<evidence type="ECO:0000256" key="4">
    <source>
        <dbReference type="ARBA" id="ARBA00022759"/>
    </source>
</evidence>
<dbReference type="InterPro" id="IPR006086">
    <property type="entry name" value="XPG-I_dom"/>
</dbReference>
<keyword evidence="5 10" id="KW-0227">DNA damage</keyword>
<dbReference type="GO" id="GO:0008409">
    <property type="term" value="F:5'-3' exonuclease activity"/>
    <property type="evidence" value="ECO:0007669"/>
    <property type="project" value="UniProtKB-UniRule"/>
</dbReference>
<evidence type="ECO:0000256" key="10">
    <source>
        <dbReference type="HAMAP-Rule" id="MF_00614"/>
    </source>
</evidence>
<name>A0A832XIE8_9ARCH</name>
<feature type="binding site" evidence="10">
    <location>
        <position position="173"/>
    </location>
    <ligand>
        <name>Mg(2+)</name>
        <dbReference type="ChEBI" id="CHEBI:18420"/>
        <label>2</label>
    </ligand>
</feature>
<feature type="coiled-coil region" evidence="11">
    <location>
        <begin position="302"/>
        <end position="333"/>
    </location>
</feature>
<dbReference type="GO" id="GO:0000287">
    <property type="term" value="F:magnesium ion binding"/>
    <property type="evidence" value="ECO:0007669"/>
    <property type="project" value="UniProtKB-UniRule"/>
</dbReference>
<keyword evidence="7 10" id="KW-0269">Exonuclease</keyword>
<feature type="binding site" evidence="10">
    <location>
        <position position="236"/>
    </location>
    <ligand>
        <name>Mg(2+)</name>
        <dbReference type="ChEBI" id="CHEBI:18420"/>
        <label>2</label>
    </ligand>
</feature>
<dbReference type="GO" id="GO:0006281">
    <property type="term" value="P:DNA repair"/>
    <property type="evidence" value="ECO:0007669"/>
    <property type="project" value="UniProtKB-UniRule"/>
</dbReference>
<dbReference type="EMBL" id="DVAB01000033">
    <property type="protein sequence ID" value="HIK00666.1"/>
    <property type="molecule type" value="Genomic_DNA"/>
</dbReference>
<dbReference type="InterPro" id="IPR019973">
    <property type="entry name" value="Flap_endonuc_arc"/>
</dbReference>
<comment type="caution">
    <text evidence="14">The sequence shown here is derived from an EMBL/GenBank/DDBJ whole genome shotgun (WGS) entry which is preliminary data.</text>
</comment>
<protein>
    <recommendedName>
        <fullName evidence="10">Flap endonuclease 1</fullName>
        <shortName evidence="10">FEN-1</shortName>
        <ecNumber evidence="10">3.1.-.-</ecNumber>
    </recommendedName>
    <alternativeName>
        <fullName evidence="10">Flap structure-specific endonuclease 1</fullName>
    </alternativeName>
</protein>
<dbReference type="SMART" id="SM00484">
    <property type="entry name" value="XPGI"/>
    <property type="match status" value="1"/>
</dbReference>
<keyword evidence="11" id="KW-0175">Coiled coil</keyword>
<comment type="subunit">
    <text evidence="10">Interacts with PCNA. PCNA stimulates the nuclease activity without altering cleavage specificity.</text>
</comment>
<dbReference type="NCBIfam" id="TIGR03674">
    <property type="entry name" value="fen_arch"/>
    <property type="match status" value="1"/>
</dbReference>
<dbReference type="GO" id="GO:0017108">
    <property type="term" value="F:5'-flap endonuclease activity"/>
    <property type="evidence" value="ECO:0007669"/>
    <property type="project" value="UniProtKB-UniRule"/>
</dbReference>
<keyword evidence="2 10" id="KW-0540">Nuclease</keyword>
<proteinExistence type="inferred from homology"/>
<evidence type="ECO:0000256" key="8">
    <source>
        <dbReference type="ARBA" id="ARBA00022842"/>
    </source>
</evidence>
<evidence type="ECO:0000256" key="3">
    <source>
        <dbReference type="ARBA" id="ARBA00022723"/>
    </source>
</evidence>
<feature type="region of interest" description="Interaction with PCNA" evidence="10">
    <location>
        <begin position="331"/>
        <end position="339"/>
    </location>
</feature>
<evidence type="ECO:0000256" key="11">
    <source>
        <dbReference type="SAM" id="Coils"/>
    </source>
</evidence>
<evidence type="ECO:0000313" key="15">
    <source>
        <dbReference type="Proteomes" id="UP000646946"/>
    </source>
</evidence>
<comment type="cofactor">
    <cofactor evidence="10">
        <name>Mg(2+)</name>
        <dbReference type="ChEBI" id="CHEBI:18420"/>
    </cofactor>
    <text evidence="10">Binds 2 magnesium ions per subunit. They probably participate in the reaction catalyzed by the enzyme. May bind an additional third magnesium ion after substrate binding.</text>
</comment>
<dbReference type="InterPro" id="IPR036279">
    <property type="entry name" value="5-3_exonuclease_C_sf"/>
</dbReference>
<dbReference type="Gene3D" id="1.10.150.20">
    <property type="entry name" value="5' to 3' exonuclease, C-terminal subdomain"/>
    <property type="match status" value="1"/>
</dbReference>
<dbReference type="SUPFAM" id="SSF47807">
    <property type="entry name" value="5' to 3' exonuclease, C-terminal subdomain"/>
    <property type="match status" value="1"/>
</dbReference>
<evidence type="ECO:0000256" key="7">
    <source>
        <dbReference type="ARBA" id="ARBA00022839"/>
    </source>
</evidence>
<keyword evidence="4 10" id="KW-0255">Endonuclease</keyword>
<feature type="binding site" evidence="10">
    <location>
        <position position="152"/>
    </location>
    <ligand>
        <name>Mg(2+)</name>
        <dbReference type="ChEBI" id="CHEBI:18420"/>
        <label>1</label>
    </ligand>
</feature>
<comment type="caution">
    <text evidence="10">Lacks conserved residue(s) required for the propagation of feature annotation.</text>
</comment>
<evidence type="ECO:0000259" key="12">
    <source>
        <dbReference type="SMART" id="SM00484"/>
    </source>
</evidence>
<dbReference type="PRINTS" id="PR00853">
    <property type="entry name" value="XPGRADSUPER"/>
</dbReference>
<dbReference type="SMART" id="SM00485">
    <property type="entry name" value="XPGN"/>
    <property type="match status" value="1"/>
</dbReference>
<evidence type="ECO:0000259" key="13">
    <source>
        <dbReference type="SMART" id="SM00485"/>
    </source>
</evidence>